<dbReference type="RefSeq" id="XP_056685559.1">
    <property type="nucleotide sequence ID" value="XM_056829581.1"/>
</dbReference>
<dbReference type="PANTHER" id="PTHR33233">
    <property type="entry name" value="ENDONUCLEASE/EXONUCLEASE/PHOSPHATASE"/>
    <property type="match status" value="1"/>
</dbReference>
<dbReference type="Proteomes" id="UP000813463">
    <property type="component" value="Chromosome 5"/>
</dbReference>
<dbReference type="GeneID" id="130461468"/>
<evidence type="ECO:0008006" key="4">
    <source>
        <dbReference type="Google" id="ProtNLM"/>
    </source>
</evidence>
<evidence type="ECO:0000313" key="2">
    <source>
        <dbReference type="Proteomes" id="UP000813463"/>
    </source>
</evidence>
<name>A0ABM3QQD6_SPIOL</name>
<organism evidence="2 3">
    <name type="scientific">Spinacia oleracea</name>
    <name type="common">Spinach</name>
    <dbReference type="NCBI Taxonomy" id="3562"/>
    <lineage>
        <taxon>Eukaryota</taxon>
        <taxon>Viridiplantae</taxon>
        <taxon>Streptophyta</taxon>
        <taxon>Embryophyta</taxon>
        <taxon>Tracheophyta</taxon>
        <taxon>Spermatophyta</taxon>
        <taxon>Magnoliopsida</taxon>
        <taxon>eudicotyledons</taxon>
        <taxon>Gunneridae</taxon>
        <taxon>Pentapetalae</taxon>
        <taxon>Caryophyllales</taxon>
        <taxon>Chenopodiaceae</taxon>
        <taxon>Chenopodioideae</taxon>
        <taxon>Anserineae</taxon>
        <taxon>Spinacia</taxon>
    </lineage>
</organism>
<keyword evidence="2" id="KW-1185">Reference proteome</keyword>
<evidence type="ECO:0000256" key="1">
    <source>
        <dbReference type="SAM" id="MobiDB-lite"/>
    </source>
</evidence>
<sequence length="224" mass="25289">MENRDKVLDEIKPTFDKKPVICKPWHKDIVDFKDEVKVVPIWIHLKNLELKFWGVRSLSKIVGSIGKFLQADQATVHRDKLQFARVQIEVAVIQNLPDKVQFQDEHGKLKCINIGYEWKPIVCENCKLLGHLAEDCRKKKGKKKWVDKVVSEDVVAKPTDEFVQATRTVQHRKETTTPVMVTNSFHVLDVLGVAEETGEKSGVSGSGRNQESIDGGGIPPDIDG</sequence>
<proteinExistence type="predicted"/>
<dbReference type="PANTHER" id="PTHR33233:SF17">
    <property type="entry name" value="DUF4283 DOMAIN-CONTAINING PROTEIN"/>
    <property type="match status" value="1"/>
</dbReference>
<dbReference type="SUPFAM" id="SSF57756">
    <property type="entry name" value="Retrovirus zinc finger-like domains"/>
    <property type="match status" value="1"/>
</dbReference>
<reference evidence="2" key="1">
    <citation type="journal article" date="2021" name="Nat. Commun.">
        <title>Genomic analyses provide insights into spinach domestication and the genetic basis of agronomic traits.</title>
        <authorList>
            <person name="Cai X."/>
            <person name="Sun X."/>
            <person name="Xu C."/>
            <person name="Sun H."/>
            <person name="Wang X."/>
            <person name="Ge C."/>
            <person name="Zhang Z."/>
            <person name="Wang Q."/>
            <person name="Fei Z."/>
            <person name="Jiao C."/>
            <person name="Wang Q."/>
        </authorList>
    </citation>
    <scope>NUCLEOTIDE SEQUENCE [LARGE SCALE GENOMIC DNA]</scope>
    <source>
        <strain evidence="2">cv. Varoflay</strain>
    </source>
</reference>
<evidence type="ECO:0000313" key="3">
    <source>
        <dbReference type="RefSeq" id="XP_056685559.1"/>
    </source>
</evidence>
<dbReference type="InterPro" id="IPR036875">
    <property type="entry name" value="Znf_CCHC_sf"/>
</dbReference>
<reference evidence="3" key="2">
    <citation type="submission" date="2025-08" db="UniProtKB">
        <authorList>
            <consortium name="RefSeq"/>
        </authorList>
    </citation>
    <scope>IDENTIFICATION</scope>
    <source>
        <tissue evidence="3">Leaf</tissue>
    </source>
</reference>
<feature type="region of interest" description="Disordered" evidence="1">
    <location>
        <begin position="196"/>
        <end position="224"/>
    </location>
</feature>
<accession>A0ABM3QQD6</accession>
<protein>
    <recommendedName>
        <fullName evidence="4">DUF4283 domain-containing protein</fullName>
    </recommendedName>
</protein>
<gene>
    <name evidence="3" type="primary">LOC130461468</name>
</gene>